<sequence length="139" mass="16378">MNDLLFDSSVWIDYFRKIESPQTDLLHTALLSDWTVWHCPTIRQEVLQGVKLPEELSRVQDNFDFLERLEVDPYLMADKAARIYRFLRKQGVTIRKPNDCLIAAYAIQFNLKVVHSDVDFDRIAQYSLDQDGILQIWSE</sequence>
<dbReference type="InterPro" id="IPR029060">
    <property type="entry name" value="PIN-like_dom_sf"/>
</dbReference>
<dbReference type="RefSeq" id="WP_154176254.1">
    <property type="nucleotide sequence ID" value="NZ_WJXZ01000009.1"/>
</dbReference>
<dbReference type="PANTHER" id="PTHR42740:SF1">
    <property type="entry name" value="RIBONUCLEASE VAPC3"/>
    <property type="match status" value="1"/>
</dbReference>
<dbReference type="GO" id="GO:0046872">
    <property type="term" value="F:metal ion binding"/>
    <property type="evidence" value="ECO:0007669"/>
    <property type="project" value="UniProtKB-KW"/>
</dbReference>
<organism evidence="7 8">
    <name type="scientific">Larkinella terrae</name>
    <dbReference type="NCBI Taxonomy" id="2025311"/>
    <lineage>
        <taxon>Bacteria</taxon>
        <taxon>Pseudomonadati</taxon>
        <taxon>Bacteroidota</taxon>
        <taxon>Cytophagia</taxon>
        <taxon>Cytophagales</taxon>
        <taxon>Spirosomataceae</taxon>
        <taxon>Larkinella</taxon>
    </lineage>
</organism>
<evidence type="ECO:0000256" key="2">
    <source>
        <dbReference type="ARBA" id="ARBA00022722"/>
    </source>
</evidence>
<dbReference type="Proteomes" id="UP000441754">
    <property type="component" value="Unassembled WGS sequence"/>
</dbReference>
<name>A0A7K0EMX4_9BACT</name>
<gene>
    <name evidence="7" type="ORF">GJJ30_16450</name>
</gene>
<evidence type="ECO:0000256" key="5">
    <source>
        <dbReference type="ARBA" id="ARBA00022842"/>
    </source>
</evidence>
<comment type="caution">
    <text evidence="7">The sequence shown here is derived from an EMBL/GenBank/DDBJ whole genome shotgun (WGS) entry which is preliminary data.</text>
</comment>
<keyword evidence="3" id="KW-0479">Metal-binding</keyword>
<evidence type="ECO:0000256" key="1">
    <source>
        <dbReference type="ARBA" id="ARBA00022649"/>
    </source>
</evidence>
<protein>
    <submittedName>
        <fullName evidence="7">PIN domain-containing protein</fullName>
    </submittedName>
</protein>
<dbReference type="AlphaFoldDB" id="A0A7K0EMX4"/>
<evidence type="ECO:0000256" key="4">
    <source>
        <dbReference type="ARBA" id="ARBA00022801"/>
    </source>
</evidence>
<dbReference type="InterPro" id="IPR002716">
    <property type="entry name" value="PIN_dom"/>
</dbReference>
<dbReference type="GO" id="GO:0016787">
    <property type="term" value="F:hydrolase activity"/>
    <property type="evidence" value="ECO:0007669"/>
    <property type="project" value="UniProtKB-KW"/>
</dbReference>
<evidence type="ECO:0000313" key="7">
    <source>
        <dbReference type="EMBL" id="MRS62891.1"/>
    </source>
</evidence>
<dbReference type="EMBL" id="WJXZ01000009">
    <property type="protein sequence ID" value="MRS62891.1"/>
    <property type="molecule type" value="Genomic_DNA"/>
</dbReference>
<accession>A0A7K0EMX4</accession>
<evidence type="ECO:0000256" key="3">
    <source>
        <dbReference type="ARBA" id="ARBA00022723"/>
    </source>
</evidence>
<dbReference type="OrthoDB" id="9811788at2"/>
<dbReference type="Pfam" id="PF01850">
    <property type="entry name" value="PIN"/>
    <property type="match status" value="1"/>
</dbReference>
<reference evidence="7 8" key="1">
    <citation type="journal article" date="2018" name="Antonie Van Leeuwenhoek">
        <title>Larkinella terrae sp. nov., isolated from soil on Jeju Island, South Korea.</title>
        <authorList>
            <person name="Ten L.N."/>
            <person name="Jeon J."/>
            <person name="Park S.J."/>
            <person name="Park S."/>
            <person name="Lee S.Y."/>
            <person name="Kim M.K."/>
            <person name="Jung H.Y."/>
        </authorList>
    </citation>
    <scope>NUCLEOTIDE SEQUENCE [LARGE SCALE GENOMIC DNA]</scope>
    <source>
        <strain evidence="7 8">KCTC 52001</strain>
    </source>
</reference>
<dbReference type="PANTHER" id="PTHR42740">
    <property type="entry name" value="RIBONUCLEASE VAPC3"/>
    <property type="match status" value="1"/>
</dbReference>
<evidence type="ECO:0000313" key="8">
    <source>
        <dbReference type="Proteomes" id="UP000441754"/>
    </source>
</evidence>
<keyword evidence="5" id="KW-0460">Magnesium</keyword>
<dbReference type="GO" id="GO:0004540">
    <property type="term" value="F:RNA nuclease activity"/>
    <property type="evidence" value="ECO:0007669"/>
    <property type="project" value="TreeGrafter"/>
</dbReference>
<dbReference type="Gene3D" id="3.40.50.1010">
    <property type="entry name" value="5'-nuclease"/>
    <property type="match status" value="1"/>
</dbReference>
<keyword evidence="8" id="KW-1185">Reference proteome</keyword>
<proteinExistence type="predicted"/>
<keyword evidence="1" id="KW-1277">Toxin-antitoxin system</keyword>
<evidence type="ECO:0000259" key="6">
    <source>
        <dbReference type="Pfam" id="PF01850"/>
    </source>
</evidence>
<dbReference type="SUPFAM" id="SSF88723">
    <property type="entry name" value="PIN domain-like"/>
    <property type="match status" value="1"/>
</dbReference>
<keyword evidence="2" id="KW-0540">Nuclease</keyword>
<keyword evidence="4" id="KW-0378">Hydrolase</keyword>
<feature type="domain" description="PIN" evidence="6">
    <location>
        <begin position="5"/>
        <end position="124"/>
    </location>
</feature>
<dbReference type="InterPro" id="IPR051749">
    <property type="entry name" value="PINc/VapC_TA_RNase"/>
</dbReference>